<organism evidence="4 5">
    <name type="scientific">Skeletonema marinoi</name>
    <dbReference type="NCBI Taxonomy" id="267567"/>
    <lineage>
        <taxon>Eukaryota</taxon>
        <taxon>Sar</taxon>
        <taxon>Stramenopiles</taxon>
        <taxon>Ochrophyta</taxon>
        <taxon>Bacillariophyta</taxon>
        <taxon>Coscinodiscophyceae</taxon>
        <taxon>Thalassiosirophycidae</taxon>
        <taxon>Thalassiosirales</taxon>
        <taxon>Skeletonemataceae</taxon>
        <taxon>Skeletonema</taxon>
        <taxon>Skeletonema marinoi-dohrnii complex</taxon>
    </lineage>
</organism>
<dbReference type="SUPFAM" id="SSF48403">
    <property type="entry name" value="Ankyrin repeat"/>
    <property type="match status" value="1"/>
</dbReference>
<evidence type="ECO:0000256" key="1">
    <source>
        <dbReference type="ARBA" id="ARBA00022737"/>
    </source>
</evidence>
<dbReference type="PROSITE" id="PS50088">
    <property type="entry name" value="ANK_REPEAT"/>
    <property type="match status" value="2"/>
</dbReference>
<dbReference type="InterPro" id="IPR002110">
    <property type="entry name" value="Ankyrin_rpt"/>
</dbReference>
<protein>
    <submittedName>
        <fullName evidence="4">Ankyrin repeat domain-containing protein</fullName>
    </submittedName>
</protein>
<comment type="caution">
    <text evidence="4">The sequence shown here is derived from an EMBL/GenBank/DDBJ whole genome shotgun (WGS) entry which is preliminary data.</text>
</comment>
<dbReference type="SMART" id="SM00248">
    <property type="entry name" value="ANK"/>
    <property type="match status" value="3"/>
</dbReference>
<sequence>MHYASKKGHVDVVRQLIESGATVNAKDNGENTPLHWACSNGHMDVAKLLIENGAEFNAKNNEGITPLDLAVEMNLDVVKLLQIQNKNGAIGNVESFAKKAKKVVAKKAVKVGARAIGAAIAEELFCVAIAIGEAM</sequence>
<dbReference type="PROSITE" id="PS50297">
    <property type="entry name" value="ANK_REP_REGION"/>
    <property type="match status" value="2"/>
</dbReference>
<dbReference type="EMBL" id="JATAAI010000040">
    <property type="protein sequence ID" value="KAK1734262.1"/>
    <property type="molecule type" value="Genomic_DNA"/>
</dbReference>
<keyword evidence="1" id="KW-0677">Repeat</keyword>
<feature type="repeat" description="ANK" evidence="3">
    <location>
        <begin position="29"/>
        <end position="61"/>
    </location>
</feature>
<dbReference type="InterPro" id="IPR036770">
    <property type="entry name" value="Ankyrin_rpt-contain_sf"/>
</dbReference>
<keyword evidence="2 3" id="KW-0040">ANK repeat</keyword>
<dbReference type="AlphaFoldDB" id="A0AAD9D574"/>
<accession>A0AAD9D574</accession>
<proteinExistence type="predicted"/>
<dbReference type="Gene3D" id="1.25.40.20">
    <property type="entry name" value="Ankyrin repeat-containing domain"/>
    <property type="match status" value="2"/>
</dbReference>
<dbReference type="Pfam" id="PF12796">
    <property type="entry name" value="Ank_2"/>
    <property type="match status" value="1"/>
</dbReference>
<dbReference type="PANTHER" id="PTHR24171">
    <property type="entry name" value="ANKYRIN REPEAT DOMAIN-CONTAINING PROTEIN 39-RELATED"/>
    <property type="match status" value="1"/>
</dbReference>
<dbReference type="Proteomes" id="UP001224775">
    <property type="component" value="Unassembled WGS sequence"/>
</dbReference>
<gene>
    <name evidence="4" type="ORF">QTG54_015029</name>
</gene>
<evidence type="ECO:0000313" key="5">
    <source>
        <dbReference type="Proteomes" id="UP001224775"/>
    </source>
</evidence>
<feature type="repeat" description="ANK" evidence="3">
    <location>
        <begin position="1"/>
        <end position="28"/>
    </location>
</feature>
<name>A0AAD9D574_9STRA</name>
<evidence type="ECO:0000256" key="2">
    <source>
        <dbReference type="ARBA" id="ARBA00023043"/>
    </source>
</evidence>
<evidence type="ECO:0000313" key="4">
    <source>
        <dbReference type="EMBL" id="KAK1734262.1"/>
    </source>
</evidence>
<dbReference type="PANTHER" id="PTHR24171:SF9">
    <property type="entry name" value="ANKYRIN REPEAT DOMAIN-CONTAINING PROTEIN 39"/>
    <property type="match status" value="1"/>
</dbReference>
<reference evidence="4" key="1">
    <citation type="submission" date="2023-06" db="EMBL/GenBank/DDBJ databases">
        <title>Survivors Of The Sea: Transcriptome response of Skeletonema marinoi to long-term dormancy.</title>
        <authorList>
            <person name="Pinder M.I.M."/>
            <person name="Kourtchenko O."/>
            <person name="Robertson E.K."/>
            <person name="Larsson T."/>
            <person name="Maumus F."/>
            <person name="Osuna-Cruz C.M."/>
            <person name="Vancaester E."/>
            <person name="Stenow R."/>
            <person name="Vandepoele K."/>
            <person name="Ploug H."/>
            <person name="Bruchert V."/>
            <person name="Godhe A."/>
            <person name="Topel M."/>
        </authorList>
    </citation>
    <scope>NUCLEOTIDE SEQUENCE</scope>
    <source>
        <strain evidence="4">R05AC</strain>
    </source>
</reference>
<keyword evidence="5" id="KW-1185">Reference proteome</keyword>
<evidence type="ECO:0000256" key="3">
    <source>
        <dbReference type="PROSITE-ProRule" id="PRU00023"/>
    </source>
</evidence>